<dbReference type="OrthoDB" id="419711at2759"/>
<feature type="transmembrane region" description="Helical" evidence="2">
    <location>
        <begin position="218"/>
        <end position="241"/>
    </location>
</feature>
<feature type="transmembrane region" description="Helical" evidence="2">
    <location>
        <begin position="74"/>
        <end position="97"/>
    </location>
</feature>
<dbReference type="PANTHER" id="PTHR12242">
    <property type="entry name" value="OS02G0130600 PROTEIN-RELATED"/>
    <property type="match status" value="1"/>
</dbReference>
<feature type="transmembrane region" description="Helical" evidence="2">
    <location>
        <begin position="288"/>
        <end position="306"/>
    </location>
</feature>
<evidence type="ECO:0000313" key="3">
    <source>
        <dbReference type="EMBL" id="KAH1098293.1"/>
    </source>
</evidence>
<reference evidence="3 4" key="1">
    <citation type="journal article" date="2021" name="Plant Biotechnol. J.">
        <title>Multi-omics assisted identification of the key and species-specific regulatory components of drought-tolerant mechanisms in Gossypium stocksii.</title>
        <authorList>
            <person name="Yu D."/>
            <person name="Ke L."/>
            <person name="Zhang D."/>
            <person name="Wu Y."/>
            <person name="Sun Y."/>
            <person name="Mei J."/>
            <person name="Sun J."/>
            <person name="Sun Y."/>
        </authorList>
    </citation>
    <scope>NUCLEOTIDE SEQUENCE [LARGE SCALE GENOMIC DNA]</scope>
    <source>
        <strain evidence="4">cv. E1</strain>
        <tissue evidence="3">Leaf</tissue>
    </source>
</reference>
<accession>A0A9D3VWU1</accession>
<dbReference type="GO" id="GO:0016020">
    <property type="term" value="C:membrane"/>
    <property type="evidence" value="ECO:0007669"/>
    <property type="project" value="TreeGrafter"/>
</dbReference>
<comment type="caution">
    <text evidence="3">The sequence shown here is derived from an EMBL/GenBank/DDBJ whole genome shotgun (WGS) entry which is preliminary data.</text>
</comment>
<dbReference type="Proteomes" id="UP000828251">
    <property type="component" value="Unassembled WGS sequence"/>
</dbReference>
<feature type="region of interest" description="Disordered" evidence="1">
    <location>
        <begin position="142"/>
        <end position="168"/>
    </location>
</feature>
<name>A0A9D3VWU1_9ROSI</name>
<dbReference type="EMBL" id="JAIQCV010000005">
    <property type="protein sequence ID" value="KAH1098293.1"/>
    <property type="molecule type" value="Genomic_DNA"/>
</dbReference>
<sequence length="336" mass="38540">MTAITNTLSYWLNWRFLVCSLFLLAYLALATILICKFEGRRRSRNQDRENQEVAPGVIYEEEAWSTCFKCIHPAWLLAFRMFAFITLLTLLVVNVIVDGIGIFIFYTQWTFTLVTIYFLLGSAVSIYGCQKIWAQARGDSPDHVSSDIEQGTEITPTPGETTVASNESQHFDDRKIAVPWIYTFQIIYQASAGAAVLTDLVFWIILFPFITSRYGLELMLVICMHSINVVFLLGDTILNCLRVPFFRIAYFFLWTCIYVLFQWVLHAYFNIPWPYPFLDLTPSYAPLWYLGVGMMHLPAYGIYALVVRLKEVKTDGCCVGLGSRKIQVSVFILVGY</sequence>
<evidence type="ECO:0000313" key="4">
    <source>
        <dbReference type="Proteomes" id="UP000828251"/>
    </source>
</evidence>
<feature type="transmembrane region" description="Helical" evidence="2">
    <location>
        <begin position="12"/>
        <end position="35"/>
    </location>
</feature>
<proteinExistence type="predicted"/>
<feature type="transmembrane region" description="Helical" evidence="2">
    <location>
        <begin position="103"/>
        <end position="127"/>
    </location>
</feature>
<keyword evidence="2" id="KW-0472">Membrane</keyword>
<feature type="transmembrane region" description="Helical" evidence="2">
    <location>
        <begin position="248"/>
        <end position="268"/>
    </location>
</feature>
<gene>
    <name evidence="3" type="ORF">J1N35_015214</name>
</gene>
<keyword evidence="2" id="KW-0812">Transmembrane</keyword>
<keyword evidence="2" id="KW-1133">Transmembrane helix</keyword>
<feature type="compositionally biased region" description="Low complexity" evidence="1">
    <location>
        <begin position="151"/>
        <end position="162"/>
    </location>
</feature>
<dbReference type="AlphaFoldDB" id="A0A9D3VWU1"/>
<organism evidence="3 4">
    <name type="scientific">Gossypium stocksii</name>
    <dbReference type="NCBI Taxonomy" id="47602"/>
    <lineage>
        <taxon>Eukaryota</taxon>
        <taxon>Viridiplantae</taxon>
        <taxon>Streptophyta</taxon>
        <taxon>Embryophyta</taxon>
        <taxon>Tracheophyta</taxon>
        <taxon>Spermatophyta</taxon>
        <taxon>Magnoliopsida</taxon>
        <taxon>eudicotyledons</taxon>
        <taxon>Gunneridae</taxon>
        <taxon>Pentapetalae</taxon>
        <taxon>rosids</taxon>
        <taxon>malvids</taxon>
        <taxon>Malvales</taxon>
        <taxon>Malvaceae</taxon>
        <taxon>Malvoideae</taxon>
        <taxon>Gossypium</taxon>
    </lineage>
</organism>
<evidence type="ECO:0000256" key="2">
    <source>
        <dbReference type="SAM" id="Phobius"/>
    </source>
</evidence>
<evidence type="ECO:0000256" key="1">
    <source>
        <dbReference type="SAM" id="MobiDB-lite"/>
    </source>
</evidence>
<keyword evidence="4" id="KW-1185">Reference proteome</keyword>
<feature type="transmembrane region" description="Helical" evidence="2">
    <location>
        <begin position="180"/>
        <end position="206"/>
    </location>
</feature>
<protein>
    <submittedName>
        <fullName evidence="3">Uncharacterized protein</fullName>
    </submittedName>
</protein>
<dbReference type="PANTHER" id="PTHR12242:SF10">
    <property type="entry name" value="TRANSMEMBRANE PROTEIN"/>
    <property type="match status" value="1"/>
</dbReference>